<keyword evidence="3" id="KW-1185">Reference proteome</keyword>
<dbReference type="Gene3D" id="3.30.70.100">
    <property type="match status" value="1"/>
</dbReference>
<dbReference type="PROSITE" id="PS51725">
    <property type="entry name" value="ABM"/>
    <property type="match status" value="1"/>
</dbReference>
<dbReference type="AlphaFoldDB" id="A0AAC9LBZ6"/>
<dbReference type="RefSeq" id="WP_075739885.1">
    <property type="nucleotide sequence ID" value="NZ_CP016076.1"/>
</dbReference>
<dbReference type="InterPro" id="IPR011008">
    <property type="entry name" value="Dimeric_a/b-barrel"/>
</dbReference>
<protein>
    <recommendedName>
        <fullName evidence="1">ABM domain-containing protein</fullName>
    </recommendedName>
</protein>
<reference evidence="3" key="1">
    <citation type="submission" date="2016-06" db="EMBL/GenBank/DDBJ databases">
        <title>Complete genome sequence of Actinoalloteichus fjordicus DSM 46855 (=ADI127-17), type strain of the new species Actinoalloteichus fjordicus.</title>
        <authorList>
            <person name="Ruckert C."/>
            <person name="Nouioui I."/>
            <person name="Willmese J."/>
            <person name="van Wezel G."/>
            <person name="Klenk H.-P."/>
            <person name="Kalinowski J."/>
            <person name="Zotchev S.B."/>
        </authorList>
    </citation>
    <scope>NUCLEOTIDE SEQUENCE [LARGE SCALE GENOMIC DNA]</scope>
    <source>
        <strain evidence="3">ADI127-7</strain>
    </source>
</reference>
<dbReference type="KEGG" id="acad:UA74_09140"/>
<dbReference type="EMBL" id="CP016076">
    <property type="protein sequence ID" value="APU13892.1"/>
    <property type="molecule type" value="Genomic_DNA"/>
</dbReference>
<feature type="domain" description="ABM" evidence="1">
    <location>
        <begin position="2"/>
        <end position="90"/>
    </location>
</feature>
<dbReference type="Pfam" id="PF03992">
    <property type="entry name" value="ABM"/>
    <property type="match status" value="1"/>
</dbReference>
<organism evidence="2 3">
    <name type="scientific">Actinoalloteichus fjordicus</name>
    <dbReference type="NCBI Taxonomy" id="1612552"/>
    <lineage>
        <taxon>Bacteria</taxon>
        <taxon>Bacillati</taxon>
        <taxon>Actinomycetota</taxon>
        <taxon>Actinomycetes</taxon>
        <taxon>Pseudonocardiales</taxon>
        <taxon>Pseudonocardiaceae</taxon>
        <taxon>Actinoalloteichus</taxon>
    </lineage>
</organism>
<dbReference type="Proteomes" id="UP000185511">
    <property type="component" value="Chromosome"/>
</dbReference>
<evidence type="ECO:0000313" key="3">
    <source>
        <dbReference type="Proteomes" id="UP000185511"/>
    </source>
</evidence>
<sequence>MFGYLASMRTTPGHRDRVIALLTGGVDGLRALGCTLYLVGASATDDDVIWVTEVWESREHHEASLSRPEVRAAIAEARPMLTGDVTSAEFTVAGGLGI</sequence>
<name>A0AAC9LBZ6_9PSEU</name>
<evidence type="ECO:0000313" key="2">
    <source>
        <dbReference type="EMBL" id="APU13892.1"/>
    </source>
</evidence>
<gene>
    <name evidence="2" type="ORF">UA74_09140</name>
</gene>
<dbReference type="InterPro" id="IPR007138">
    <property type="entry name" value="ABM_dom"/>
</dbReference>
<dbReference type="SUPFAM" id="SSF54909">
    <property type="entry name" value="Dimeric alpha+beta barrel"/>
    <property type="match status" value="1"/>
</dbReference>
<proteinExistence type="predicted"/>
<evidence type="ECO:0000259" key="1">
    <source>
        <dbReference type="PROSITE" id="PS51725"/>
    </source>
</evidence>
<accession>A0AAC9LBZ6</accession>